<evidence type="ECO:0000313" key="1">
    <source>
        <dbReference type="EMBL" id="PAP92273.1"/>
    </source>
</evidence>
<gene>
    <name evidence="1" type="ORF">CIT31_27460</name>
</gene>
<accession>A0A271K926</accession>
<comment type="caution">
    <text evidence="1">The sequence shown here is derived from an EMBL/GenBank/DDBJ whole genome shotgun (WGS) entry which is preliminary data.</text>
</comment>
<protein>
    <submittedName>
        <fullName evidence="1">Uncharacterized protein</fullName>
    </submittedName>
</protein>
<name>A0A271K926_9HYPH</name>
<reference evidence="1 2" key="1">
    <citation type="submission" date="2017-08" db="EMBL/GenBank/DDBJ databases">
        <title>Mesorhizobium wenxinae sp. nov., a novel rhizobial species isolated from root nodules of chickpea (Cicer arietinum L.).</title>
        <authorList>
            <person name="Zhang J."/>
        </authorList>
    </citation>
    <scope>NUCLEOTIDE SEQUENCE [LARGE SCALE GENOMIC DNA]</scope>
    <source>
        <strain evidence="2">WYCCWR 10019</strain>
    </source>
</reference>
<dbReference type="AlphaFoldDB" id="A0A271K926"/>
<dbReference type="EMBL" id="NPKH01000035">
    <property type="protein sequence ID" value="PAP92273.1"/>
    <property type="molecule type" value="Genomic_DNA"/>
</dbReference>
<dbReference type="Proteomes" id="UP000215931">
    <property type="component" value="Unassembled WGS sequence"/>
</dbReference>
<keyword evidence="2" id="KW-1185">Reference proteome</keyword>
<organism evidence="1 2">
    <name type="scientific">Mesorhizobium wenxiniae</name>
    <dbReference type="NCBI Taxonomy" id="2014805"/>
    <lineage>
        <taxon>Bacteria</taxon>
        <taxon>Pseudomonadati</taxon>
        <taxon>Pseudomonadota</taxon>
        <taxon>Alphaproteobacteria</taxon>
        <taxon>Hyphomicrobiales</taxon>
        <taxon>Phyllobacteriaceae</taxon>
        <taxon>Mesorhizobium</taxon>
    </lineage>
</organism>
<evidence type="ECO:0000313" key="2">
    <source>
        <dbReference type="Proteomes" id="UP000215931"/>
    </source>
</evidence>
<proteinExistence type="predicted"/>
<sequence length="89" mass="10095">MKRLVHHVVDLAVCDSQMNCGMMRYLNLFNRIAECLSATLYNQMLEHGVLIFAFYRSDDYALSREILSRRAGCAGKGEQSNGGCQLFQN</sequence>